<keyword evidence="5 6" id="KW-0378">Hydrolase</keyword>
<feature type="binding site" evidence="6">
    <location>
        <position position="236"/>
    </location>
    <ligand>
        <name>a divalent metal cation</name>
        <dbReference type="ChEBI" id="CHEBI:60240"/>
        <label>1</label>
    </ligand>
</feature>
<dbReference type="Pfam" id="PF00557">
    <property type="entry name" value="Peptidase_M24"/>
    <property type="match status" value="1"/>
</dbReference>
<feature type="domain" description="Peptidase M24" evidence="8">
    <location>
        <begin position="17"/>
        <end position="243"/>
    </location>
</feature>
<protein>
    <recommendedName>
        <fullName evidence="6 7">Methionine aminopeptidase</fullName>
        <shortName evidence="6">MAP</shortName>
        <shortName evidence="6">MetAP</shortName>
        <ecNumber evidence="6 7">3.4.11.18</ecNumber>
    </recommendedName>
    <alternativeName>
        <fullName evidence="6">Peptidase M</fullName>
    </alternativeName>
</protein>
<dbReference type="HAMAP" id="MF_01974">
    <property type="entry name" value="MetAP_1"/>
    <property type="match status" value="1"/>
</dbReference>
<dbReference type="GO" id="GO:0046872">
    <property type="term" value="F:metal ion binding"/>
    <property type="evidence" value="ECO:0007669"/>
    <property type="project" value="UniProtKB-UniRule"/>
</dbReference>
<evidence type="ECO:0000313" key="9">
    <source>
        <dbReference type="EMBL" id="MCP9761425.1"/>
    </source>
</evidence>
<evidence type="ECO:0000256" key="4">
    <source>
        <dbReference type="ARBA" id="ARBA00022723"/>
    </source>
</evidence>
<dbReference type="SUPFAM" id="SSF55920">
    <property type="entry name" value="Creatinase/aminopeptidase"/>
    <property type="match status" value="1"/>
</dbReference>
<keyword evidence="10" id="KW-1185">Reference proteome</keyword>
<feature type="binding site" evidence="6">
    <location>
        <position position="81"/>
    </location>
    <ligand>
        <name>substrate</name>
    </ligand>
</feature>
<feature type="binding site" evidence="6">
    <location>
        <position position="109"/>
    </location>
    <ligand>
        <name>a divalent metal cation</name>
        <dbReference type="ChEBI" id="CHEBI:60240"/>
        <label>2</label>
        <note>catalytic</note>
    </ligand>
</feature>
<keyword evidence="2 6" id="KW-0031">Aminopeptidase</keyword>
<comment type="cofactor">
    <cofactor evidence="6">
        <name>Co(2+)</name>
        <dbReference type="ChEBI" id="CHEBI:48828"/>
    </cofactor>
    <cofactor evidence="6">
        <name>Zn(2+)</name>
        <dbReference type="ChEBI" id="CHEBI:29105"/>
    </cofactor>
    <cofactor evidence="6">
        <name>Mn(2+)</name>
        <dbReference type="ChEBI" id="CHEBI:29035"/>
    </cofactor>
    <cofactor evidence="6">
        <name>Fe(2+)</name>
        <dbReference type="ChEBI" id="CHEBI:29033"/>
    </cofactor>
    <text evidence="6">Binds 2 divalent metal cations per subunit. Has a high-affinity and a low affinity metal-binding site. The true nature of the physiological cofactor is under debate. The enzyme is active with cobalt, zinc, manganese or divalent iron ions. Most likely, methionine aminopeptidases function as mononuclear Fe(2+)-metalloproteases under physiological conditions, and the catalytically relevant metal-binding site has been assigned to the histidine-containing high-affinity site.</text>
</comment>
<dbReference type="GO" id="GO:0004239">
    <property type="term" value="F:initiator methionyl aminopeptidase activity"/>
    <property type="evidence" value="ECO:0007669"/>
    <property type="project" value="UniProtKB-UniRule"/>
</dbReference>
<keyword evidence="4 6" id="KW-0479">Metal-binding</keyword>
<feature type="binding site" evidence="6">
    <location>
        <position position="205"/>
    </location>
    <ligand>
        <name>a divalent metal cation</name>
        <dbReference type="ChEBI" id="CHEBI:60240"/>
        <label>2</label>
        <note>catalytic</note>
    </ligand>
</feature>
<dbReference type="Gene3D" id="3.90.230.10">
    <property type="entry name" value="Creatinase/methionine aminopeptidase superfamily"/>
    <property type="match status" value="1"/>
</dbReference>
<dbReference type="EC" id="3.4.11.18" evidence="6 7"/>
<dbReference type="GO" id="GO:0006508">
    <property type="term" value="P:proteolysis"/>
    <property type="evidence" value="ECO:0007669"/>
    <property type="project" value="UniProtKB-KW"/>
</dbReference>
<comment type="subunit">
    <text evidence="6">Monomer.</text>
</comment>
<dbReference type="GO" id="GO:0005829">
    <property type="term" value="C:cytosol"/>
    <property type="evidence" value="ECO:0007669"/>
    <property type="project" value="TreeGrafter"/>
</dbReference>
<comment type="catalytic activity">
    <reaction evidence="6 7">
        <text>Release of N-terminal amino acids, preferentially methionine, from peptides and arylamides.</text>
        <dbReference type="EC" id="3.4.11.18"/>
    </reaction>
</comment>
<dbReference type="NCBIfam" id="TIGR00500">
    <property type="entry name" value="met_pdase_I"/>
    <property type="match status" value="1"/>
</dbReference>
<comment type="similarity">
    <text evidence="6">Belongs to the peptidase M24A family. Methionine aminopeptidase type 1 subfamily.</text>
</comment>
<dbReference type="Proteomes" id="UP001204144">
    <property type="component" value="Unassembled WGS sequence"/>
</dbReference>
<evidence type="ECO:0000256" key="7">
    <source>
        <dbReference type="RuleBase" id="RU003653"/>
    </source>
</evidence>
<dbReference type="InterPro" id="IPR002467">
    <property type="entry name" value="Pept_M24A_MAP1"/>
</dbReference>
<dbReference type="EMBL" id="RJUF01000001">
    <property type="protein sequence ID" value="MCP9761425.1"/>
    <property type="molecule type" value="Genomic_DNA"/>
</dbReference>
<dbReference type="GO" id="GO:0070006">
    <property type="term" value="F:metalloaminopeptidase activity"/>
    <property type="evidence" value="ECO:0007669"/>
    <property type="project" value="UniProtKB-UniRule"/>
</dbReference>
<evidence type="ECO:0000256" key="2">
    <source>
        <dbReference type="ARBA" id="ARBA00022438"/>
    </source>
</evidence>
<organism evidence="9 10">
    <name type="scientific">Lacihabitans soyangensis</name>
    <dbReference type="NCBI Taxonomy" id="869394"/>
    <lineage>
        <taxon>Bacteria</taxon>
        <taxon>Pseudomonadati</taxon>
        <taxon>Bacteroidota</taxon>
        <taxon>Cytophagia</taxon>
        <taxon>Cytophagales</taxon>
        <taxon>Leadbetterellaceae</taxon>
        <taxon>Lacihabitans</taxon>
    </lineage>
</organism>
<comment type="function">
    <text evidence="1 6">Removes the N-terminal methionine from nascent proteins. The N-terminal methionine is often cleaved when the second residue in the primary sequence is small and uncharged (Met-Ala-, Cys, Gly, Pro, Ser, Thr, or Val). Requires deformylation of the N(alpha)-formylated initiator methionine before it can be hydrolyzed.</text>
</comment>
<evidence type="ECO:0000259" key="8">
    <source>
        <dbReference type="Pfam" id="PF00557"/>
    </source>
</evidence>
<dbReference type="PANTHER" id="PTHR43330">
    <property type="entry name" value="METHIONINE AMINOPEPTIDASE"/>
    <property type="match status" value="1"/>
</dbReference>
<evidence type="ECO:0000313" key="10">
    <source>
        <dbReference type="Proteomes" id="UP001204144"/>
    </source>
</evidence>
<dbReference type="PRINTS" id="PR00599">
    <property type="entry name" value="MAPEPTIDASE"/>
</dbReference>
<comment type="caution">
    <text evidence="9">The sequence shown here is derived from an EMBL/GenBank/DDBJ whole genome shotgun (WGS) entry which is preliminary data.</text>
</comment>
<feature type="binding site" evidence="6">
    <location>
        <position position="236"/>
    </location>
    <ligand>
        <name>a divalent metal cation</name>
        <dbReference type="ChEBI" id="CHEBI:60240"/>
        <label>2</label>
        <note>catalytic</note>
    </ligand>
</feature>
<name>A0AAE3KVM9_9BACT</name>
<feature type="binding site" evidence="6">
    <location>
        <position position="109"/>
    </location>
    <ligand>
        <name>a divalent metal cation</name>
        <dbReference type="ChEBI" id="CHEBI:60240"/>
        <label>1</label>
    </ligand>
</feature>
<dbReference type="InterPro" id="IPR000994">
    <property type="entry name" value="Pept_M24"/>
</dbReference>
<evidence type="ECO:0000256" key="1">
    <source>
        <dbReference type="ARBA" id="ARBA00002521"/>
    </source>
</evidence>
<proteinExistence type="inferred from homology"/>
<keyword evidence="3 6" id="KW-0645">Protease</keyword>
<dbReference type="InterPro" id="IPR001714">
    <property type="entry name" value="Pept_M24_MAP"/>
</dbReference>
<dbReference type="InterPro" id="IPR036005">
    <property type="entry name" value="Creatinase/aminopeptidase-like"/>
</dbReference>
<reference evidence="9 10" key="1">
    <citation type="submission" date="2018-11" db="EMBL/GenBank/DDBJ databases">
        <title>Novel bacteria species description.</title>
        <authorList>
            <person name="Han J.-H."/>
        </authorList>
    </citation>
    <scope>NUCLEOTIDE SEQUENCE [LARGE SCALE GENOMIC DNA]</scope>
    <source>
        <strain evidence="9 10">KCTC23259</strain>
    </source>
</reference>
<sequence length="267" mass="29389">MSKRVIYLKSSEEAQIIRDNGVILGKAQAEVAKLVGEGVRTKDLDKVAEEFILDNGGKPSFKNYNGFPATLCISVNDVVVHGIPSGRELKEGDIVSVDCGVYKNGYHADSAYTYMVGEVDALTKKLLIDTKQSLFEGIALVKPGNRVGDISYGIQSFTENLGYGVVRELVGHGVGKYLHEAPEVPNFGKRGNGPKLQAGMVIAIEPMITQGKRFVVQENDNWTIRTEDRKPAAHFEHTVLVTKSGYDILTTFEFIEQVLKSRNLEII</sequence>
<dbReference type="RefSeq" id="WP_255035161.1">
    <property type="nucleotide sequence ID" value="NZ_RJUF01000001.1"/>
</dbReference>
<feature type="binding site" evidence="6">
    <location>
        <position position="172"/>
    </location>
    <ligand>
        <name>a divalent metal cation</name>
        <dbReference type="ChEBI" id="CHEBI:60240"/>
        <label>2</label>
        <note>catalytic</note>
    </ligand>
</feature>
<evidence type="ECO:0000256" key="3">
    <source>
        <dbReference type="ARBA" id="ARBA00022670"/>
    </source>
</evidence>
<dbReference type="PANTHER" id="PTHR43330:SF27">
    <property type="entry name" value="METHIONINE AMINOPEPTIDASE"/>
    <property type="match status" value="1"/>
</dbReference>
<evidence type="ECO:0000256" key="6">
    <source>
        <dbReference type="HAMAP-Rule" id="MF_01974"/>
    </source>
</evidence>
<feature type="binding site" evidence="6">
    <location>
        <position position="98"/>
    </location>
    <ligand>
        <name>a divalent metal cation</name>
        <dbReference type="ChEBI" id="CHEBI:60240"/>
        <label>1</label>
    </ligand>
</feature>
<feature type="binding site" evidence="6">
    <location>
        <position position="179"/>
    </location>
    <ligand>
        <name>substrate</name>
    </ligand>
</feature>
<dbReference type="CDD" id="cd01086">
    <property type="entry name" value="MetAP1"/>
    <property type="match status" value="1"/>
</dbReference>
<accession>A0AAE3KVM9</accession>
<gene>
    <name evidence="6 9" type="primary">map</name>
    <name evidence="9" type="ORF">EGI31_00550</name>
</gene>
<dbReference type="AlphaFoldDB" id="A0AAE3KVM9"/>
<evidence type="ECO:0000256" key="5">
    <source>
        <dbReference type="ARBA" id="ARBA00022801"/>
    </source>
</evidence>